<dbReference type="PROSITE" id="PS00061">
    <property type="entry name" value="ADH_SHORT"/>
    <property type="match status" value="1"/>
</dbReference>
<dbReference type="FunFam" id="3.40.50.720:FF:000084">
    <property type="entry name" value="Short-chain dehydrogenase reductase"/>
    <property type="match status" value="1"/>
</dbReference>
<evidence type="ECO:0000313" key="3">
    <source>
        <dbReference type="EMBL" id="QSO45569.1"/>
    </source>
</evidence>
<gene>
    <name evidence="3" type="ORF">JZ786_13410</name>
</gene>
<dbReference type="RefSeq" id="WP_206654938.1">
    <property type="nucleotide sequence ID" value="NZ_CP071182.1"/>
</dbReference>
<dbReference type="AlphaFoldDB" id="A0A9X7VVV9"/>
<dbReference type="InterPro" id="IPR002347">
    <property type="entry name" value="SDR_fam"/>
</dbReference>
<dbReference type="GO" id="GO:0016616">
    <property type="term" value="F:oxidoreductase activity, acting on the CH-OH group of donors, NAD or NADP as acceptor"/>
    <property type="evidence" value="ECO:0007669"/>
    <property type="project" value="TreeGrafter"/>
</dbReference>
<reference evidence="3 4" key="1">
    <citation type="submission" date="2021-02" db="EMBL/GenBank/DDBJ databases">
        <title>Alicyclobacillus curvatus sp. nov. and Alicyclobacillus mengziensis sp. nov., two acidophilic bacteria isolated from acid mine drainage.</title>
        <authorList>
            <person name="Huang Y."/>
        </authorList>
    </citation>
    <scope>NUCLEOTIDE SEQUENCE [LARGE SCALE GENOMIC DNA]</scope>
    <source>
        <strain evidence="3 4">S30H14</strain>
    </source>
</reference>
<dbReference type="CDD" id="cd05233">
    <property type="entry name" value="SDR_c"/>
    <property type="match status" value="1"/>
</dbReference>
<dbReference type="Gene3D" id="3.40.50.720">
    <property type="entry name" value="NAD(P)-binding Rossmann-like Domain"/>
    <property type="match status" value="1"/>
</dbReference>
<dbReference type="PRINTS" id="PR00080">
    <property type="entry name" value="SDRFAMILY"/>
</dbReference>
<dbReference type="KEGG" id="afx:JZ786_13410"/>
<dbReference type="InterPro" id="IPR036291">
    <property type="entry name" value="NAD(P)-bd_dom_sf"/>
</dbReference>
<accession>A0A9X7VVV9</accession>
<name>A0A9X7VVV9_9BACL</name>
<dbReference type="Proteomes" id="UP000663505">
    <property type="component" value="Chromosome"/>
</dbReference>
<dbReference type="GO" id="GO:0008206">
    <property type="term" value="P:bile acid metabolic process"/>
    <property type="evidence" value="ECO:0007669"/>
    <property type="project" value="UniProtKB-ARBA"/>
</dbReference>
<evidence type="ECO:0000313" key="4">
    <source>
        <dbReference type="Proteomes" id="UP000663505"/>
    </source>
</evidence>
<dbReference type="EMBL" id="CP071182">
    <property type="protein sequence ID" value="QSO45569.1"/>
    <property type="molecule type" value="Genomic_DNA"/>
</dbReference>
<dbReference type="InterPro" id="IPR020904">
    <property type="entry name" value="Sc_DH/Rdtase_CS"/>
</dbReference>
<keyword evidence="2" id="KW-0560">Oxidoreductase</keyword>
<comment type="similarity">
    <text evidence="1">Belongs to the short-chain dehydrogenases/reductases (SDR) family.</text>
</comment>
<dbReference type="PRINTS" id="PR00081">
    <property type="entry name" value="GDHRDH"/>
</dbReference>
<organism evidence="3 4">
    <name type="scientific">Alicyclobacillus mengziensis</name>
    <dbReference type="NCBI Taxonomy" id="2931921"/>
    <lineage>
        <taxon>Bacteria</taxon>
        <taxon>Bacillati</taxon>
        <taxon>Bacillota</taxon>
        <taxon>Bacilli</taxon>
        <taxon>Bacillales</taxon>
        <taxon>Alicyclobacillaceae</taxon>
        <taxon>Alicyclobacillus</taxon>
    </lineage>
</organism>
<dbReference type="Pfam" id="PF13561">
    <property type="entry name" value="adh_short_C2"/>
    <property type="match status" value="1"/>
</dbReference>
<evidence type="ECO:0000256" key="1">
    <source>
        <dbReference type="ARBA" id="ARBA00006484"/>
    </source>
</evidence>
<proteinExistence type="inferred from homology"/>
<dbReference type="SUPFAM" id="SSF51735">
    <property type="entry name" value="NAD(P)-binding Rossmann-fold domains"/>
    <property type="match status" value="1"/>
</dbReference>
<dbReference type="NCBIfam" id="NF005559">
    <property type="entry name" value="PRK07231.1"/>
    <property type="match status" value="1"/>
</dbReference>
<keyword evidence="4" id="KW-1185">Reference proteome</keyword>
<dbReference type="PANTHER" id="PTHR42760">
    <property type="entry name" value="SHORT-CHAIN DEHYDROGENASES/REDUCTASES FAMILY MEMBER"/>
    <property type="match status" value="1"/>
</dbReference>
<protein>
    <submittedName>
        <fullName evidence="3">SDR family oxidoreductase</fullName>
    </submittedName>
</protein>
<dbReference type="PANTHER" id="PTHR42760:SF124">
    <property type="entry name" value="SHORT-CHAIN DEHYDROGENASE_REDUCTASE"/>
    <property type="match status" value="1"/>
</dbReference>
<sequence length="247" mass="25944">MKNLAQQIAVITGGASGIGLATVKAFAEKGARVVCADFNEASGQAAAETLKELGSDVIFLKVNTADEASVEALVTETVKRYGRLDIMVNNAGVGTLASTHQLTYEDYRKVTSVNQDGVFFGSKFAIREMLKTGGGSIVNTASILGHVGEAGAFAYNASKGAVVTMTKSLALEYASQNIRVNAVCPGYIETGMVNKEALGDFYDGLVARHPLGRLGRADEVAHAIVFLCENEFVTGTSLFVDGGYTAQ</sequence>
<evidence type="ECO:0000256" key="2">
    <source>
        <dbReference type="ARBA" id="ARBA00023002"/>
    </source>
</evidence>